<keyword evidence="5 8" id="KW-0238">DNA-binding</keyword>
<dbReference type="PROSITE" id="PS01361">
    <property type="entry name" value="ZF_DOF_1"/>
    <property type="match status" value="1"/>
</dbReference>
<dbReference type="PANTHER" id="PTHR31992">
    <property type="entry name" value="DOF ZINC FINGER PROTEIN DOF1.4-RELATED"/>
    <property type="match status" value="1"/>
</dbReference>
<proteinExistence type="predicted"/>
<keyword evidence="4 9" id="KW-0805">Transcription regulation</keyword>
<dbReference type="Proteomes" id="UP001222027">
    <property type="component" value="Unassembled WGS sequence"/>
</dbReference>
<dbReference type="PROSITE" id="PS50884">
    <property type="entry name" value="ZF_DOF_2"/>
    <property type="match status" value="1"/>
</dbReference>
<evidence type="ECO:0000259" key="11">
    <source>
        <dbReference type="PROSITE" id="PS50884"/>
    </source>
</evidence>
<keyword evidence="3 9" id="KW-0862">Zinc</keyword>
<accession>A0AAV8QCU8</accession>
<dbReference type="PANTHER" id="PTHR31992:SF298">
    <property type="entry name" value="DOF ZINC FINGER PROTEIN 4"/>
    <property type="match status" value="1"/>
</dbReference>
<comment type="subcellular location">
    <subcellularLocation>
        <location evidence="8 9">Nucleus</location>
    </subcellularLocation>
</comment>
<evidence type="ECO:0000256" key="9">
    <source>
        <dbReference type="RuleBase" id="RU369094"/>
    </source>
</evidence>
<keyword evidence="6 9" id="KW-0804">Transcription</keyword>
<comment type="caution">
    <text evidence="12">The sequence shown here is derived from an EMBL/GenBank/DDBJ whole genome shotgun (WGS) entry which is preliminary data.</text>
</comment>
<feature type="compositionally biased region" description="Low complexity" evidence="10">
    <location>
        <begin position="121"/>
        <end position="145"/>
    </location>
</feature>
<keyword evidence="1 9" id="KW-0479">Metal-binding</keyword>
<gene>
    <name evidence="12" type="ORF">OPV22_026493</name>
</gene>
<evidence type="ECO:0000256" key="3">
    <source>
        <dbReference type="ARBA" id="ARBA00022833"/>
    </source>
</evidence>
<dbReference type="GO" id="GO:0008270">
    <property type="term" value="F:zinc ion binding"/>
    <property type="evidence" value="ECO:0007669"/>
    <property type="project" value="UniProtKB-KW"/>
</dbReference>
<evidence type="ECO:0000256" key="4">
    <source>
        <dbReference type="ARBA" id="ARBA00023015"/>
    </source>
</evidence>
<feature type="compositionally biased region" description="Polar residues" evidence="10">
    <location>
        <begin position="153"/>
        <end position="162"/>
    </location>
</feature>
<comment type="function">
    <text evidence="9">Transcription factor that binds specifically to a 5'-AA[AG]G-3' consensus core sequence.</text>
</comment>
<dbReference type="EMBL" id="JAQQAF010000007">
    <property type="protein sequence ID" value="KAJ8472150.1"/>
    <property type="molecule type" value="Genomic_DNA"/>
</dbReference>
<dbReference type="AlphaFoldDB" id="A0AAV8QCU8"/>
<keyword evidence="7 8" id="KW-0539">Nucleus</keyword>
<keyword evidence="13" id="KW-1185">Reference proteome</keyword>
<dbReference type="InterPro" id="IPR045174">
    <property type="entry name" value="Dof"/>
</dbReference>
<evidence type="ECO:0000256" key="8">
    <source>
        <dbReference type="PROSITE-ProRule" id="PRU00071"/>
    </source>
</evidence>
<evidence type="ECO:0000256" key="10">
    <source>
        <dbReference type="SAM" id="MobiDB-lite"/>
    </source>
</evidence>
<evidence type="ECO:0000256" key="6">
    <source>
        <dbReference type="ARBA" id="ARBA00023163"/>
    </source>
</evidence>
<dbReference type="GO" id="GO:0005634">
    <property type="term" value="C:nucleus"/>
    <property type="evidence" value="ECO:0007669"/>
    <property type="project" value="UniProtKB-SubCell"/>
</dbReference>
<reference evidence="12 13" key="1">
    <citation type="submission" date="2022-12" db="EMBL/GenBank/DDBJ databases">
        <title>Chromosome-scale assembly of the Ensete ventricosum genome.</title>
        <authorList>
            <person name="Dussert Y."/>
            <person name="Stocks J."/>
            <person name="Wendawek A."/>
            <person name="Woldeyes F."/>
            <person name="Nichols R.A."/>
            <person name="Borrell J.S."/>
        </authorList>
    </citation>
    <scope>NUCLEOTIDE SEQUENCE [LARGE SCALE GENOMIC DNA]</scope>
    <source>
        <strain evidence="13">cv. Maze</strain>
        <tissue evidence="12">Seeds</tissue>
    </source>
</reference>
<evidence type="ECO:0000256" key="7">
    <source>
        <dbReference type="ARBA" id="ARBA00023242"/>
    </source>
</evidence>
<name>A0AAV8QCU8_ENSVE</name>
<evidence type="ECO:0000256" key="2">
    <source>
        <dbReference type="ARBA" id="ARBA00022771"/>
    </source>
</evidence>
<evidence type="ECO:0000256" key="1">
    <source>
        <dbReference type="ARBA" id="ARBA00022723"/>
    </source>
</evidence>
<dbReference type="GO" id="GO:0003700">
    <property type="term" value="F:DNA-binding transcription factor activity"/>
    <property type="evidence" value="ECO:0007669"/>
    <property type="project" value="UniProtKB-UniRule"/>
</dbReference>
<evidence type="ECO:0000313" key="12">
    <source>
        <dbReference type="EMBL" id="KAJ8472150.1"/>
    </source>
</evidence>
<feature type="domain" description="Dof-type" evidence="11">
    <location>
        <begin position="41"/>
        <end position="95"/>
    </location>
</feature>
<protein>
    <recommendedName>
        <fullName evidence="9">Dof zinc finger protein</fullName>
    </recommendedName>
</protein>
<dbReference type="InterPro" id="IPR003851">
    <property type="entry name" value="Znf_Dof"/>
</dbReference>
<dbReference type="Pfam" id="PF02701">
    <property type="entry name" value="Zn_ribbon_Dof"/>
    <property type="match status" value="1"/>
</dbReference>
<feature type="compositionally biased region" description="Pro residues" evidence="10">
    <location>
        <begin position="163"/>
        <end position="173"/>
    </location>
</feature>
<evidence type="ECO:0000256" key="5">
    <source>
        <dbReference type="ARBA" id="ARBA00023125"/>
    </source>
</evidence>
<keyword evidence="2 8" id="KW-0863">Zinc-finger</keyword>
<dbReference type="GO" id="GO:0003677">
    <property type="term" value="F:DNA binding"/>
    <property type="evidence" value="ECO:0007669"/>
    <property type="project" value="UniProtKB-UniRule"/>
</dbReference>
<feature type="region of interest" description="Disordered" evidence="10">
    <location>
        <begin position="86"/>
        <end position="173"/>
    </location>
</feature>
<evidence type="ECO:0000313" key="13">
    <source>
        <dbReference type="Proteomes" id="UP001222027"/>
    </source>
</evidence>
<sequence length="281" mass="30122">MQDFPPLHGRIFGGGGGARAEFSRLVGYTAAVASVQKQQPVKCPRCDSINTKFCYYNNYNLSQPRHFCKSCRRYWTKGGILRNVPVGGGCRKSKRPSSSSSSSSKPYYKPSAAAADKDYQSRSLRSSTSRCSSDSSSPNGTASSSAPYPDPSLLNSQISISNPNPPFETPLPVDPLLRPAPDIYLDPVAENLMAVPGAMQGFGFSDPSPTQEKPSEGIRPGFEDQTVCVDPMPGGTGGGLAALNWSGSVDPTLLDLVTAVDPAAYWNQSHWVDADPTFYLP</sequence>
<feature type="compositionally biased region" description="Low complexity" evidence="10">
    <location>
        <begin position="96"/>
        <end position="114"/>
    </location>
</feature>
<organism evidence="12 13">
    <name type="scientific">Ensete ventricosum</name>
    <name type="common">Abyssinian banana</name>
    <name type="synonym">Musa ensete</name>
    <dbReference type="NCBI Taxonomy" id="4639"/>
    <lineage>
        <taxon>Eukaryota</taxon>
        <taxon>Viridiplantae</taxon>
        <taxon>Streptophyta</taxon>
        <taxon>Embryophyta</taxon>
        <taxon>Tracheophyta</taxon>
        <taxon>Spermatophyta</taxon>
        <taxon>Magnoliopsida</taxon>
        <taxon>Liliopsida</taxon>
        <taxon>Zingiberales</taxon>
        <taxon>Musaceae</taxon>
        <taxon>Ensete</taxon>
    </lineage>
</organism>